<dbReference type="OrthoDB" id="10595727at2759"/>
<gene>
    <name evidence="3" type="ORF">CAEBREN_09427</name>
</gene>
<evidence type="ECO:0000313" key="3">
    <source>
        <dbReference type="EMBL" id="EGT40265.1"/>
    </source>
</evidence>
<evidence type="ECO:0000256" key="1">
    <source>
        <dbReference type="SAM" id="MobiDB-lite"/>
    </source>
</evidence>
<name>G0NYY5_CAEBE</name>
<feature type="region of interest" description="Disordered" evidence="1">
    <location>
        <begin position="1"/>
        <end position="24"/>
    </location>
</feature>
<protein>
    <submittedName>
        <fullName evidence="3">Uncharacterized protein</fullName>
    </submittedName>
</protein>
<accession>G0NYY5</accession>
<dbReference type="AlphaFoldDB" id="G0NYY5"/>
<dbReference type="Proteomes" id="UP000008068">
    <property type="component" value="Unassembled WGS sequence"/>
</dbReference>
<sequence>MTSQTSSTLATINNQPSSSPLPIVQTTPAAPVTSQFISIITKAITTSTLESISSTKSGSLLHDGVGMAIGAFWIAMFILLGLCILLCIISSACWCYMKHRQDSRFNNFMNPQERDGEP</sequence>
<dbReference type="HOGENOM" id="CLU_2075211_0_0_1"/>
<evidence type="ECO:0000256" key="2">
    <source>
        <dbReference type="SAM" id="Phobius"/>
    </source>
</evidence>
<dbReference type="EMBL" id="GL379985">
    <property type="protein sequence ID" value="EGT40265.1"/>
    <property type="molecule type" value="Genomic_DNA"/>
</dbReference>
<keyword evidence="2" id="KW-0472">Membrane</keyword>
<dbReference type="InParanoid" id="G0NYY5"/>
<reference evidence="4" key="1">
    <citation type="submission" date="2011-07" db="EMBL/GenBank/DDBJ databases">
        <authorList>
            <consortium name="Caenorhabditis brenneri Sequencing and Analysis Consortium"/>
            <person name="Wilson R.K."/>
        </authorList>
    </citation>
    <scope>NUCLEOTIDE SEQUENCE [LARGE SCALE GENOMIC DNA]</scope>
    <source>
        <strain evidence="4">PB2801</strain>
    </source>
</reference>
<keyword evidence="2" id="KW-0812">Transmembrane</keyword>
<feature type="transmembrane region" description="Helical" evidence="2">
    <location>
        <begin position="71"/>
        <end position="97"/>
    </location>
</feature>
<organism evidence="4">
    <name type="scientific">Caenorhabditis brenneri</name>
    <name type="common">Nematode worm</name>
    <dbReference type="NCBI Taxonomy" id="135651"/>
    <lineage>
        <taxon>Eukaryota</taxon>
        <taxon>Metazoa</taxon>
        <taxon>Ecdysozoa</taxon>
        <taxon>Nematoda</taxon>
        <taxon>Chromadorea</taxon>
        <taxon>Rhabditida</taxon>
        <taxon>Rhabditina</taxon>
        <taxon>Rhabditomorpha</taxon>
        <taxon>Rhabditoidea</taxon>
        <taxon>Rhabditidae</taxon>
        <taxon>Peloderinae</taxon>
        <taxon>Caenorhabditis</taxon>
    </lineage>
</organism>
<keyword evidence="2" id="KW-1133">Transmembrane helix</keyword>
<keyword evidence="4" id="KW-1185">Reference proteome</keyword>
<dbReference type="eggNOG" id="ENOG502T3J8">
    <property type="taxonomic scope" value="Eukaryota"/>
</dbReference>
<evidence type="ECO:0000313" key="4">
    <source>
        <dbReference type="Proteomes" id="UP000008068"/>
    </source>
</evidence>
<proteinExistence type="predicted"/>